<dbReference type="eggNOG" id="COG1253">
    <property type="taxonomic scope" value="Bacteria"/>
</dbReference>
<sequence length="106" mass="11531">MTEALLLLPALALTLACAVFVAAEFSLAPVGRRELERAAETGQRGVERALRAVRRLTVRLSGRPARHHRHLLDDRYARRARPCHGAPGRRSGAMTALQLVASAATE</sequence>
<dbReference type="EMBL" id="ASHX02000001">
    <property type="protein sequence ID" value="OEJ93653.1"/>
    <property type="molecule type" value="Genomic_DNA"/>
</dbReference>
<evidence type="ECO:0008006" key="3">
    <source>
        <dbReference type="Google" id="ProtNLM"/>
    </source>
</evidence>
<accession>A0A1D3DMV3</accession>
<comment type="caution">
    <text evidence="1">The sequence shown here is derived from an EMBL/GenBank/DDBJ whole genome shotgun (WGS) entry which is preliminary data.</text>
</comment>
<evidence type="ECO:0000313" key="1">
    <source>
        <dbReference type="EMBL" id="OEJ93653.1"/>
    </source>
</evidence>
<dbReference type="Proteomes" id="UP000095329">
    <property type="component" value="Unassembled WGS sequence"/>
</dbReference>
<keyword evidence="2" id="KW-1185">Reference proteome</keyword>
<dbReference type="AlphaFoldDB" id="A0A1D3DMV3"/>
<name>A0A1D3DMV3_9ACTN</name>
<proteinExistence type="predicted"/>
<dbReference type="STRING" id="1306406.J116_003390"/>
<evidence type="ECO:0000313" key="2">
    <source>
        <dbReference type="Proteomes" id="UP000095329"/>
    </source>
</evidence>
<organism evidence="1 2">
    <name type="scientific">Streptomyces thermolilacinus SPC6</name>
    <dbReference type="NCBI Taxonomy" id="1306406"/>
    <lineage>
        <taxon>Bacteria</taxon>
        <taxon>Bacillati</taxon>
        <taxon>Actinomycetota</taxon>
        <taxon>Actinomycetes</taxon>
        <taxon>Kitasatosporales</taxon>
        <taxon>Streptomycetaceae</taxon>
        <taxon>Streptomyces</taxon>
    </lineage>
</organism>
<gene>
    <name evidence="1" type="ORF">J116_003390</name>
</gene>
<reference evidence="1 2" key="1">
    <citation type="journal article" date="2013" name="Genome Announc.">
        <title>Genome Sequence of Streptomyces violaceusniger Strain SPC6, a Halotolerant Streptomycete That Exhibits Rapid Growth and Development.</title>
        <authorList>
            <person name="Chen X."/>
            <person name="Zhang B."/>
            <person name="Zhang W."/>
            <person name="Wu X."/>
            <person name="Zhang M."/>
            <person name="Chen T."/>
            <person name="Liu G."/>
            <person name="Dyson P."/>
        </authorList>
    </citation>
    <scope>NUCLEOTIDE SEQUENCE [LARGE SCALE GENOMIC DNA]</scope>
    <source>
        <strain evidence="1 2">SPC6</strain>
    </source>
</reference>
<protein>
    <recommendedName>
        <fullName evidence="3">CNNM transmembrane domain-containing protein</fullName>
    </recommendedName>
</protein>